<keyword evidence="3" id="KW-1185">Reference proteome</keyword>
<evidence type="ECO:0000313" key="2">
    <source>
        <dbReference type="EMBL" id="GFG39636.1"/>
    </source>
</evidence>
<feature type="domain" description="Reverse transcriptase" evidence="1">
    <location>
        <begin position="152"/>
        <end position="352"/>
    </location>
</feature>
<gene>
    <name evidence="2" type="ORF">Cfor_01377</name>
</gene>
<dbReference type="AlphaFoldDB" id="A0A6L2Q4G0"/>
<sequence>MSYNLTSIVDFPTRTDKEASSIIDNIFIDKSKFDNYTIMPSINGLPDHNAQLSTISITHKKVQKEIAEDNNSKSHEYSKKDVRKKNLKLSTANINDKYYPPMKHKHVTTKEIQKIIQSLATKDSNSSDGIPNRILKISLPFTVSPLTYIINKGLLQGIFPDRMKFSIVKPLYKNGNKQDMANYRSISLLISFSKIFEKVMQARLLDHLTSHNILSKEQYGFNLTMENATFTLTNEILNAINNRLWVGGIFCDLKKAFNCVNHNILINKLDHYGITSISKTLYESYLKAIYQSVSIYSNNTSEFMVSKWEKIKHGVPQGSIYGPMLFLIYINDLPALINKNATRVLFAYDTSI</sequence>
<evidence type="ECO:0000259" key="1">
    <source>
        <dbReference type="PROSITE" id="PS50878"/>
    </source>
</evidence>
<dbReference type="EMBL" id="BLKM01000918">
    <property type="protein sequence ID" value="GFG39636.1"/>
    <property type="molecule type" value="Genomic_DNA"/>
</dbReference>
<dbReference type="OrthoDB" id="445826at2759"/>
<comment type="caution">
    <text evidence="2">The sequence shown here is derived from an EMBL/GenBank/DDBJ whole genome shotgun (WGS) entry which is preliminary data.</text>
</comment>
<dbReference type="Proteomes" id="UP000502823">
    <property type="component" value="Unassembled WGS sequence"/>
</dbReference>
<accession>A0A6L2Q4G0</accession>
<evidence type="ECO:0000313" key="3">
    <source>
        <dbReference type="Proteomes" id="UP000502823"/>
    </source>
</evidence>
<name>A0A6L2Q4G0_COPFO</name>
<reference evidence="3" key="1">
    <citation type="submission" date="2020-01" db="EMBL/GenBank/DDBJ databases">
        <title>Draft genome sequence of the Termite Coptotermes fromosanus.</title>
        <authorList>
            <person name="Itakura S."/>
            <person name="Yosikawa Y."/>
            <person name="Umezawa K."/>
        </authorList>
    </citation>
    <scope>NUCLEOTIDE SEQUENCE [LARGE SCALE GENOMIC DNA]</scope>
</reference>
<dbReference type="Pfam" id="PF00078">
    <property type="entry name" value="RVT_1"/>
    <property type="match status" value="1"/>
</dbReference>
<dbReference type="InParanoid" id="A0A6L2Q4G0"/>
<dbReference type="PROSITE" id="PS50878">
    <property type="entry name" value="RT_POL"/>
    <property type="match status" value="1"/>
</dbReference>
<feature type="non-terminal residue" evidence="2">
    <location>
        <position position="352"/>
    </location>
</feature>
<organism evidence="2 3">
    <name type="scientific">Coptotermes formosanus</name>
    <name type="common">Formosan subterranean termite</name>
    <dbReference type="NCBI Taxonomy" id="36987"/>
    <lineage>
        <taxon>Eukaryota</taxon>
        <taxon>Metazoa</taxon>
        <taxon>Ecdysozoa</taxon>
        <taxon>Arthropoda</taxon>
        <taxon>Hexapoda</taxon>
        <taxon>Insecta</taxon>
        <taxon>Pterygota</taxon>
        <taxon>Neoptera</taxon>
        <taxon>Polyneoptera</taxon>
        <taxon>Dictyoptera</taxon>
        <taxon>Blattodea</taxon>
        <taxon>Blattoidea</taxon>
        <taxon>Termitoidae</taxon>
        <taxon>Rhinotermitidae</taxon>
        <taxon>Coptotermes</taxon>
    </lineage>
</organism>
<dbReference type="InterPro" id="IPR000477">
    <property type="entry name" value="RT_dom"/>
</dbReference>
<dbReference type="PANTHER" id="PTHR33332">
    <property type="entry name" value="REVERSE TRANSCRIPTASE DOMAIN-CONTAINING PROTEIN"/>
    <property type="match status" value="1"/>
</dbReference>
<proteinExistence type="predicted"/>
<protein>
    <recommendedName>
        <fullName evidence="1">Reverse transcriptase domain-containing protein</fullName>
    </recommendedName>
</protein>